<sequence>MSSGRHIIWNSFAETIVVVISCVVVALLAMTFLYQEAGYYTMYFGSLFLERHSVDGFSISVGVANFVPILLTALVFFVCYSAVRYRVSRRKRFDLE</sequence>
<keyword evidence="1" id="KW-1133">Transmembrane helix</keyword>
<keyword evidence="3" id="KW-1185">Reference proteome</keyword>
<organism evidence="2 3">
    <name type="scientific">Paenalkalicoccus suaedae</name>
    <dbReference type="NCBI Taxonomy" id="2592382"/>
    <lineage>
        <taxon>Bacteria</taxon>
        <taxon>Bacillati</taxon>
        <taxon>Bacillota</taxon>
        <taxon>Bacilli</taxon>
        <taxon>Bacillales</taxon>
        <taxon>Bacillaceae</taxon>
        <taxon>Paenalkalicoccus</taxon>
    </lineage>
</organism>
<keyword evidence="1" id="KW-0472">Membrane</keyword>
<gene>
    <name evidence="2" type="ORF">FLK61_41180</name>
</gene>
<dbReference type="RefSeq" id="WP_176010973.1">
    <property type="nucleotide sequence ID" value="NZ_CP041372.2"/>
</dbReference>
<keyword evidence="1" id="KW-0812">Transmembrane</keyword>
<protein>
    <submittedName>
        <fullName evidence="2">Uncharacterized protein</fullName>
    </submittedName>
</protein>
<dbReference type="AlphaFoldDB" id="A0A859FJN0"/>
<feature type="transmembrane region" description="Helical" evidence="1">
    <location>
        <begin position="57"/>
        <end position="83"/>
    </location>
</feature>
<evidence type="ECO:0000313" key="3">
    <source>
        <dbReference type="Proteomes" id="UP000318138"/>
    </source>
</evidence>
<dbReference type="Proteomes" id="UP000318138">
    <property type="component" value="Chromosome"/>
</dbReference>
<feature type="transmembrane region" description="Helical" evidence="1">
    <location>
        <begin position="12"/>
        <end position="34"/>
    </location>
</feature>
<reference evidence="3" key="1">
    <citation type="submission" date="2019-07" db="EMBL/GenBank/DDBJ databases">
        <title>Bacillus alkalisoli sp. nov. isolated from saline soil.</title>
        <authorList>
            <person name="Sun J.-Q."/>
            <person name="Xu L."/>
        </authorList>
    </citation>
    <scope>NUCLEOTIDE SEQUENCE [LARGE SCALE GENOMIC DNA]</scope>
    <source>
        <strain evidence="3">M4U3P1</strain>
    </source>
</reference>
<accession>A0A859FJN0</accession>
<proteinExistence type="predicted"/>
<name>A0A859FJN0_9BACI</name>
<dbReference type="KEGG" id="psua:FLK61_41180"/>
<evidence type="ECO:0000313" key="2">
    <source>
        <dbReference type="EMBL" id="QKS73007.1"/>
    </source>
</evidence>
<evidence type="ECO:0000256" key="1">
    <source>
        <dbReference type="SAM" id="Phobius"/>
    </source>
</evidence>
<dbReference type="EMBL" id="CP041372">
    <property type="protein sequence ID" value="QKS73007.1"/>
    <property type="molecule type" value="Genomic_DNA"/>
</dbReference>